<organism evidence="1 2">
    <name type="scientific">Holothuria leucospilota</name>
    <name type="common">Black long sea cucumber</name>
    <name type="synonym">Mertensiothuria leucospilota</name>
    <dbReference type="NCBI Taxonomy" id="206669"/>
    <lineage>
        <taxon>Eukaryota</taxon>
        <taxon>Metazoa</taxon>
        <taxon>Echinodermata</taxon>
        <taxon>Eleutherozoa</taxon>
        <taxon>Echinozoa</taxon>
        <taxon>Holothuroidea</taxon>
        <taxon>Aspidochirotacea</taxon>
        <taxon>Aspidochirotida</taxon>
        <taxon>Holothuriidae</taxon>
        <taxon>Holothuria</taxon>
    </lineage>
</organism>
<evidence type="ECO:0000313" key="1">
    <source>
        <dbReference type="EMBL" id="KAJ8045508.1"/>
    </source>
</evidence>
<evidence type="ECO:0000313" key="2">
    <source>
        <dbReference type="Proteomes" id="UP001152320"/>
    </source>
</evidence>
<dbReference type="AlphaFoldDB" id="A0A9Q1HHY6"/>
<accession>A0A9Q1HHY6</accession>
<name>A0A9Q1HHY6_HOLLE</name>
<comment type="caution">
    <text evidence="1">The sequence shown here is derived from an EMBL/GenBank/DDBJ whole genome shotgun (WGS) entry which is preliminary data.</text>
</comment>
<sequence>MTHNDDKYGSVGGTYMYRHVQILTFSATVNHMYLSNDTQNSGVAYFLFKTIKTEHLSCFCMGISF</sequence>
<dbReference type="Proteomes" id="UP001152320">
    <property type="component" value="Chromosome 3"/>
</dbReference>
<proteinExistence type="predicted"/>
<reference evidence="1" key="1">
    <citation type="submission" date="2021-10" db="EMBL/GenBank/DDBJ databases">
        <title>Tropical sea cucumber genome reveals ecological adaptation and Cuvierian tubules defense mechanism.</title>
        <authorList>
            <person name="Chen T."/>
        </authorList>
    </citation>
    <scope>NUCLEOTIDE SEQUENCE</scope>
    <source>
        <strain evidence="1">Nanhai2018</strain>
        <tissue evidence="1">Muscle</tissue>
    </source>
</reference>
<gene>
    <name evidence="1" type="ORF">HOLleu_08529</name>
</gene>
<dbReference type="EMBL" id="JAIZAY010000003">
    <property type="protein sequence ID" value="KAJ8045508.1"/>
    <property type="molecule type" value="Genomic_DNA"/>
</dbReference>
<protein>
    <submittedName>
        <fullName evidence="1">Uncharacterized protein</fullName>
    </submittedName>
</protein>
<keyword evidence="2" id="KW-1185">Reference proteome</keyword>